<dbReference type="Proteomes" id="UP000281553">
    <property type="component" value="Unassembled WGS sequence"/>
</dbReference>
<dbReference type="EMBL" id="UYRU01059772">
    <property type="protein sequence ID" value="VDN14610.1"/>
    <property type="molecule type" value="Genomic_DNA"/>
</dbReference>
<proteinExistence type="predicted"/>
<dbReference type="AlphaFoldDB" id="A0A3P7LMS3"/>
<name>A0A3P7LMS3_DIBLA</name>
<evidence type="ECO:0000313" key="1">
    <source>
        <dbReference type="EMBL" id="VDN14610.1"/>
    </source>
</evidence>
<accession>A0A3P7LMS3</accession>
<sequence>MVIARDNKTTFLTTETQPKCQWSSEWMNKHSIFKVTGTASSNSDGAVEHRTMVCAYSKSNLKRNATYEVAIVARENVQLRLTYNGHAFTKDEQPVECYTYPTFPSEKKYIRWEIIQEHPHFKVDRNKLVPSNLHVRIKDHTYGSYVCVFETEGIFLTQVFFVLTYVEMEKVKILPQKREFETGDMLSCTSTAARTAYHILDVSMAYSNVRLISRKSGAFQVVTDTLYSVRVSSEGSFEGAISM</sequence>
<organism evidence="1 2">
    <name type="scientific">Dibothriocephalus latus</name>
    <name type="common">Fish tapeworm</name>
    <name type="synonym">Diphyllobothrium latum</name>
    <dbReference type="NCBI Taxonomy" id="60516"/>
    <lineage>
        <taxon>Eukaryota</taxon>
        <taxon>Metazoa</taxon>
        <taxon>Spiralia</taxon>
        <taxon>Lophotrochozoa</taxon>
        <taxon>Platyhelminthes</taxon>
        <taxon>Cestoda</taxon>
        <taxon>Eucestoda</taxon>
        <taxon>Diphyllobothriidea</taxon>
        <taxon>Diphyllobothriidae</taxon>
        <taxon>Dibothriocephalus</taxon>
    </lineage>
</organism>
<evidence type="ECO:0000313" key="2">
    <source>
        <dbReference type="Proteomes" id="UP000281553"/>
    </source>
</evidence>
<reference evidence="1 2" key="1">
    <citation type="submission" date="2018-11" db="EMBL/GenBank/DDBJ databases">
        <authorList>
            <consortium name="Pathogen Informatics"/>
        </authorList>
    </citation>
    <scope>NUCLEOTIDE SEQUENCE [LARGE SCALE GENOMIC DNA]</scope>
</reference>
<gene>
    <name evidence="1" type="ORF">DILT_LOCUS10441</name>
</gene>
<keyword evidence="2" id="KW-1185">Reference proteome</keyword>
<protein>
    <submittedName>
        <fullName evidence="1">Uncharacterized protein</fullName>
    </submittedName>
</protein>